<keyword evidence="3" id="KW-1185">Reference proteome</keyword>
<dbReference type="InterPro" id="IPR055684">
    <property type="entry name" value="DUF7260"/>
</dbReference>
<proteinExistence type="predicted"/>
<sequence length="271" mass="29224">MPIIDPAAVETRFDAVEQSVSEECRRVVAEREALQAFAERVRDSQTVQPTGHGAPATTISAGGFSATGDQIRDAYEATFMSVSHYDEDYGESYAQSLAAEFGPDIAAAVVSDGQLTQAHKQALLGAVEGAVERRELLGDVLGDEQDSLQEARETLCPLAAELDEISRSTGPNCPLGMLDAHDARLGVLAEKCDRLLDGRQSAIVAQRRTLTLPVDEPDIPSYVYHSVAVESTYPVLATLADCTERIDALQDEVRAALDRQRGGRVELQGRP</sequence>
<dbReference type="EMBL" id="JBHSZI010000001">
    <property type="protein sequence ID" value="MFC7058721.1"/>
    <property type="molecule type" value="Genomic_DNA"/>
</dbReference>
<protein>
    <recommendedName>
        <fullName evidence="1">DUF7260 domain-containing protein</fullName>
    </recommendedName>
</protein>
<name>A0ABD5W3F7_9EURY</name>
<dbReference type="GeneID" id="76630751"/>
<dbReference type="AlphaFoldDB" id="A0ABD5W3F7"/>
<evidence type="ECO:0000313" key="3">
    <source>
        <dbReference type="Proteomes" id="UP001596445"/>
    </source>
</evidence>
<gene>
    <name evidence="2" type="ORF">ACFQQG_11715</name>
</gene>
<evidence type="ECO:0000259" key="1">
    <source>
        <dbReference type="Pfam" id="PF23921"/>
    </source>
</evidence>
<dbReference type="Pfam" id="PF23921">
    <property type="entry name" value="DUF7260"/>
    <property type="match status" value="1"/>
</dbReference>
<reference evidence="2 3" key="1">
    <citation type="journal article" date="2019" name="Int. J. Syst. Evol. Microbiol.">
        <title>The Global Catalogue of Microorganisms (GCM) 10K type strain sequencing project: providing services to taxonomists for standard genome sequencing and annotation.</title>
        <authorList>
            <consortium name="The Broad Institute Genomics Platform"/>
            <consortium name="The Broad Institute Genome Sequencing Center for Infectious Disease"/>
            <person name="Wu L."/>
            <person name="Ma J."/>
        </authorList>
    </citation>
    <scope>NUCLEOTIDE SEQUENCE [LARGE SCALE GENOMIC DNA]</scope>
    <source>
        <strain evidence="2 3">JCM 30072</strain>
    </source>
</reference>
<dbReference type="Proteomes" id="UP001596445">
    <property type="component" value="Unassembled WGS sequence"/>
</dbReference>
<accession>A0ABD5W3F7</accession>
<comment type="caution">
    <text evidence="2">The sequence shown here is derived from an EMBL/GenBank/DDBJ whole genome shotgun (WGS) entry which is preliminary data.</text>
</comment>
<dbReference type="RefSeq" id="WP_267161447.1">
    <property type="nucleotide sequence ID" value="NZ_CP112972.1"/>
</dbReference>
<evidence type="ECO:0000313" key="2">
    <source>
        <dbReference type="EMBL" id="MFC7058721.1"/>
    </source>
</evidence>
<feature type="domain" description="DUF7260" evidence="1">
    <location>
        <begin position="11"/>
        <end position="250"/>
    </location>
</feature>
<organism evidence="2 3">
    <name type="scientific">Halovenus salina</name>
    <dbReference type="NCBI Taxonomy" id="1510225"/>
    <lineage>
        <taxon>Archaea</taxon>
        <taxon>Methanobacteriati</taxon>
        <taxon>Methanobacteriota</taxon>
        <taxon>Stenosarchaea group</taxon>
        <taxon>Halobacteria</taxon>
        <taxon>Halobacteriales</taxon>
        <taxon>Haloarculaceae</taxon>
        <taxon>Halovenus</taxon>
    </lineage>
</organism>